<keyword evidence="2" id="KW-0808">Transferase</keyword>
<dbReference type="InterPro" id="IPR050951">
    <property type="entry name" value="Retrovirus_Pol_polyprotein"/>
</dbReference>
<dbReference type="OrthoDB" id="111931at2759"/>
<dbReference type="GO" id="GO:0003887">
    <property type="term" value="F:DNA-directed DNA polymerase activity"/>
    <property type="evidence" value="ECO:0007669"/>
    <property type="project" value="UniProtKB-KW"/>
</dbReference>
<keyword evidence="14" id="KW-0233">DNA recombination</keyword>
<dbReference type="PANTHER" id="PTHR37984:SF5">
    <property type="entry name" value="PROTEIN NYNRIN-LIKE"/>
    <property type="match status" value="1"/>
</dbReference>
<keyword evidence="13" id="KW-0238">DNA-binding</keyword>
<dbReference type="InterPro" id="IPR056924">
    <property type="entry name" value="SH3_Tf2-1"/>
</dbReference>
<keyword evidence="1" id="KW-0645">Protease</keyword>
<dbReference type="Gene3D" id="3.30.420.10">
    <property type="entry name" value="Ribonuclease H-like superfamily/Ribonuclease H"/>
    <property type="match status" value="1"/>
</dbReference>
<dbReference type="GO" id="GO:0004519">
    <property type="term" value="F:endonuclease activity"/>
    <property type="evidence" value="ECO:0007669"/>
    <property type="project" value="UniProtKB-KW"/>
</dbReference>
<keyword evidence="8" id="KW-0378">Hydrolase</keyword>
<dbReference type="GO" id="GO:0046872">
    <property type="term" value="F:metal ion binding"/>
    <property type="evidence" value="ECO:0007669"/>
    <property type="project" value="UniProtKB-KW"/>
</dbReference>
<dbReference type="InterPro" id="IPR041588">
    <property type="entry name" value="Integrase_H2C2"/>
</dbReference>
<dbReference type="GO" id="GO:0006310">
    <property type="term" value="P:DNA recombination"/>
    <property type="evidence" value="ECO:0007669"/>
    <property type="project" value="UniProtKB-KW"/>
</dbReference>
<dbReference type="FunFam" id="1.10.340.70:FF:000001">
    <property type="entry name" value="Retrovirus-related Pol polyprotein from transposon gypsy-like Protein"/>
    <property type="match status" value="1"/>
</dbReference>
<comment type="caution">
    <text evidence="17">The sequence shown here is derived from an EMBL/GenBank/DDBJ whole genome shotgun (WGS) entry which is preliminary data.</text>
</comment>
<dbReference type="InterPro" id="IPR036397">
    <property type="entry name" value="RNaseH_sf"/>
</dbReference>
<keyword evidence="5" id="KW-0479">Metal-binding</keyword>
<dbReference type="EMBL" id="BSXT01001995">
    <property type="protein sequence ID" value="GMF46627.1"/>
    <property type="molecule type" value="Genomic_DNA"/>
</dbReference>
<dbReference type="InterPro" id="IPR043502">
    <property type="entry name" value="DNA/RNA_pol_sf"/>
</dbReference>
<dbReference type="GO" id="GO:0003677">
    <property type="term" value="F:DNA binding"/>
    <property type="evidence" value="ECO:0007669"/>
    <property type="project" value="UniProtKB-KW"/>
</dbReference>
<keyword evidence="11" id="KW-0695">RNA-directed DNA polymerase</keyword>
<evidence type="ECO:0000256" key="11">
    <source>
        <dbReference type="ARBA" id="ARBA00022918"/>
    </source>
</evidence>
<evidence type="ECO:0000256" key="10">
    <source>
        <dbReference type="ARBA" id="ARBA00022908"/>
    </source>
</evidence>
<evidence type="ECO:0000256" key="1">
    <source>
        <dbReference type="ARBA" id="ARBA00022670"/>
    </source>
</evidence>
<organism evidence="17 18">
    <name type="scientific">Phytophthora fragariaefolia</name>
    <dbReference type="NCBI Taxonomy" id="1490495"/>
    <lineage>
        <taxon>Eukaryota</taxon>
        <taxon>Sar</taxon>
        <taxon>Stramenopiles</taxon>
        <taxon>Oomycota</taxon>
        <taxon>Peronosporomycetes</taxon>
        <taxon>Peronosporales</taxon>
        <taxon>Peronosporaceae</taxon>
        <taxon>Phytophthora</taxon>
    </lineage>
</organism>
<evidence type="ECO:0000256" key="4">
    <source>
        <dbReference type="ARBA" id="ARBA00022722"/>
    </source>
</evidence>
<dbReference type="PROSITE" id="PS50013">
    <property type="entry name" value="CHROMO_2"/>
    <property type="match status" value="1"/>
</dbReference>
<dbReference type="InterPro" id="IPR000953">
    <property type="entry name" value="Chromo/chromo_shadow_dom"/>
</dbReference>
<dbReference type="SUPFAM" id="SSF54160">
    <property type="entry name" value="Chromo domain-like"/>
    <property type="match status" value="1"/>
</dbReference>
<dbReference type="AlphaFoldDB" id="A0A9W7CWR9"/>
<keyword evidence="7" id="KW-0255">Endonuclease</keyword>
<name>A0A9W7CWR9_9STRA</name>
<evidence type="ECO:0000256" key="5">
    <source>
        <dbReference type="ARBA" id="ARBA00022723"/>
    </source>
</evidence>
<dbReference type="Proteomes" id="UP001165121">
    <property type="component" value="Unassembled WGS sequence"/>
</dbReference>
<evidence type="ECO:0000256" key="9">
    <source>
        <dbReference type="ARBA" id="ARBA00022842"/>
    </source>
</evidence>
<evidence type="ECO:0000256" key="6">
    <source>
        <dbReference type="ARBA" id="ARBA00022750"/>
    </source>
</evidence>
<evidence type="ECO:0000256" key="8">
    <source>
        <dbReference type="ARBA" id="ARBA00022801"/>
    </source>
</evidence>
<evidence type="ECO:0000256" key="7">
    <source>
        <dbReference type="ARBA" id="ARBA00022759"/>
    </source>
</evidence>
<dbReference type="GO" id="GO:0006508">
    <property type="term" value="P:proteolysis"/>
    <property type="evidence" value="ECO:0007669"/>
    <property type="project" value="UniProtKB-KW"/>
</dbReference>
<dbReference type="InterPro" id="IPR012337">
    <property type="entry name" value="RNaseH-like_sf"/>
</dbReference>
<protein>
    <submittedName>
        <fullName evidence="17">Unnamed protein product</fullName>
    </submittedName>
</protein>
<dbReference type="GO" id="GO:0003964">
    <property type="term" value="F:RNA-directed DNA polymerase activity"/>
    <property type="evidence" value="ECO:0007669"/>
    <property type="project" value="UniProtKB-KW"/>
</dbReference>
<dbReference type="Gene3D" id="2.40.50.40">
    <property type="match status" value="1"/>
</dbReference>
<dbReference type="Pfam" id="PF17917">
    <property type="entry name" value="RT_RNaseH"/>
    <property type="match status" value="1"/>
</dbReference>
<keyword evidence="3" id="KW-0548">Nucleotidyltransferase</keyword>
<dbReference type="InterPro" id="IPR016197">
    <property type="entry name" value="Chromo-like_dom_sf"/>
</dbReference>
<evidence type="ECO:0000256" key="14">
    <source>
        <dbReference type="ARBA" id="ARBA00023172"/>
    </source>
</evidence>
<dbReference type="CDD" id="cd00024">
    <property type="entry name" value="CD_CSD"/>
    <property type="match status" value="1"/>
</dbReference>
<dbReference type="SUPFAM" id="SSF53098">
    <property type="entry name" value="Ribonuclease H-like"/>
    <property type="match status" value="1"/>
</dbReference>
<dbReference type="Gene3D" id="1.10.340.70">
    <property type="match status" value="1"/>
</dbReference>
<dbReference type="Pfam" id="PF00385">
    <property type="entry name" value="Chromo"/>
    <property type="match status" value="1"/>
</dbReference>
<accession>A0A9W7CWR9</accession>
<evidence type="ECO:0000313" key="17">
    <source>
        <dbReference type="EMBL" id="GMF46627.1"/>
    </source>
</evidence>
<evidence type="ECO:0000256" key="12">
    <source>
        <dbReference type="ARBA" id="ARBA00022932"/>
    </source>
</evidence>
<keyword evidence="12" id="KW-0239">DNA-directed DNA polymerase</keyword>
<keyword evidence="4" id="KW-0540">Nuclease</keyword>
<dbReference type="GO" id="GO:0015074">
    <property type="term" value="P:DNA integration"/>
    <property type="evidence" value="ECO:0007669"/>
    <property type="project" value="UniProtKB-KW"/>
</dbReference>
<dbReference type="SUPFAM" id="SSF56672">
    <property type="entry name" value="DNA/RNA polymerases"/>
    <property type="match status" value="1"/>
</dbReference>
<sequence length="801" mass="92151">MDATRGRGKNEQITLSPEQVHSFEELKRLLSEPPTLAHPDSSRPFHVRMDASDYAVGGFLYQVDEAGKEQVISYGGRKLGEAEKMYPTREKELLAALHAMRLWRVYLIDKPFFVNTDHRTLQSILEQKTCSQRLARWLNELGSYRSLFRWIPGTSNVVADAISRILLLSLQNQLNTCLLQQLTSQHDEPTADEAYSHYMAARPSIAQQCIRLYPKDSTYGLLYAHLSTRIDPSTPPPVEVPRQLRANLRHFFIEDGLLYYQSNADLARRLCVPADVDLRNAILFEHHDSATSGHLGYLKTLMALQERFYWPRMDRAVRRYVASCEMCQRIRVSQRKAAGLLHPLEVPTNRWTHITMDFVTGLPCGRRSKLDAIMVVVDRLTKRAHFILTTTTYTAKEAARLFRDHYQRLHGLPLSIVSDRDFKFTSKFWSELMSFQRTQLQLCSAFRPETDRQTEKTNHFVADYIRAFVNARHDDWDEMLSLAEVSYDARVHSSIGMAPFTADLGYIPRSAADLASPSLRGRRSHAVKFVEHQKVLLQQCKDMLEKSQATMKYFHDRNRPTYQFAEGDQVLLDTSNLDLHHLGTAGKRKLAPRFIGPYPVVKPTTPDTYQLGLPPGLRLHDEFHVWYLRPYVFDSNPRRLNDVPRLITRESYEGLQVQAILQRRVRKGKVEFKVRWYGRDNKDSWEPEDNLEQAPGLIERFHLTQPHRSTRQRSIHCHPAAGSRQYCQSHSLGFELTLRWQLDSLQVQLPVSRPTSSYLAAPLSNSFSILLSSNQFESQQLAYNVINSPPRSVAASTSTAS</sequence>
<keyword evidence="10" id="KW-0229">DNA integration</keyword>
<evidence type="ECO:0000259" key="15">
    <source>
        <dbReference type="PROSITE" id="PS50013"/>
    </source>
</evidence>
<dbReference type="InterPro" id="IPR041373">
    <property type="entry name" value="RT_RNaseH"/>
</dbReference>
<dbReference type="Pfam" id="PF24626">
    <property type="entry name" value="SH3_Tf2-1"/>
    <property type="match status" value="1"/>
</dbReference>
<dbReference type="InterPro" id="IPR001584">
    <property type="entry name" value="Integrase_cat-core"/>
</dbReference>
<keyword evidence="6" id="KW-0064">Aspartyl protease</keyword>
<dbReference type="Pfam" id="PF17921">
    <property type="entry name" value="Integrase_H2C2"/>
    <property type="match status" value="1"/>
</dbReference>
<gene>
    <name evidence="17" type="ORF">Pfra01_001723800</name>
</gene>
<evidence type="ECO:0000256" key="13">
    <source>
        <dbReference type="ARBA" id="ARBA00023125"/>
    </source>
</evidence>
<dbReference type="InterPro" id="IPR023780">
    <property type="entry name" value="Chromo_domain"/>
</dbReference>
<keyword evidence="18" id="KW-1185">Reference proteome</keyword>
<dbReference type="SMART" id="SM00298">
    <property type="entry name" value="CHROMO"/>
    <property type="match status" value="1"/>
</dbReference>
<evidence type="ECO:0000256" key="2">
    <source>
        <dbReference type="ARBA" id="ARBA00022679"/>
    </source>
</evidence>
<evidence type="ECO:0000256" key="3">
    <source>
        <dbReference type="ARBA" id="ARBA00022695"/>
    </source>
</evidence>
<dbReference type="CDD" id="cd09274">
    <property type="entry name" value="RNase_HI_RT_Ty3"/>
    <property type="match status" value="1"/>
</dbReference>
<dbReference type="PANTHER" id="PTHR37984">
    <property type="entry name" value="PROTEIN CBG26694"/>
    <property type="match status" value="1"/>
</dbReference>
<reference evidence="17" key="1">
    <citation type="submission" date="2023-04" db="EMBL/GenBank/DDBJ databases">
        <title>Phytophthora fragariaefolia NBRC 109709.</title>
        <authorList>
            <person name="Ichikawa N."/>
            <person name="Sato H."/>
            <person name="Tonouchi N."/>
        </authorList>
    </citation>
    <scope>NUCLEOTIDE SEQUENCE</scope>
    <source>
        <strain evidence="17">NBRC 109709</strain>
    </source>
</reference>
<dbReference type="PROSITE" id="PS50994">
    <property type="entry name" value="INTEGRASE"/>
    <property type="match status" value="1"/>
</dbReference>
<evidence type="ECO:0000259" key="16">
    <source>
        <dbReference type="PROSITE" id="PS50994"/>
    </source>
</evidence>
<keyword evidence="9" id="KW-0460">Magnesium</keyword>
<feature type="domain" description="Integrase catalytic" evidence="16">
    <location>
        <begin position="343"/>
        <end position="507"/>
    </location>
</feature>
<evidence type="ECO:0000313" key="18">
    <source>
        <dbReference type="Proteomes" id="UP001165121"/>
    </source>
</evidence>
<dbReference type="GO" id="GO:0004190">
    <property type="term" value="F:aspartic-type endopeptidase activity"/>
    <property type="evidence" value="ECO:0007669"/>
    <property type="project" value="UniProtKB-KW"/>
</dbReference>
<feature type="domain" description="Chromo" evidence="15">
    <location>
        <begin position="655"/>
        <end position="713"/>
    </location>
</feature>
<proteinExistence type="predicted"/>